<dbReference type="RefSeq" id="WP_061918799.1">
    <property type="nucleotide sequence ID" value="NZ_DF967971.1"/>
</dbReference>
<dbReference type="Proteomes" id="UP000050514">
    <property type="component" value="Unassembled WGS sequence"/>
</dbReference>
<keyword evidence="4" id="KW-1185">Reference proteome</keyword>
<accession>A0A0P6XHX5</accession>
<proteinExistence type="predicted"/>
<gene>
    <name evidence="3" type="ORF">AC812_12050</name>
</gene>
<keyword evidence="2" id="KW-0472">Membrane</keyword>
<feature type="transmembrane region" description="Helical" evidence="2">
    <location>
        <begin position="47"/>
        <end position="68"/>
    </location>
</feature>
<evidence type="ECO:0000256" key="1">
    <source>
        <dbReference type="SAM" id="MobiDB-lite"/>
    </source>
</evidence>
<dbReference type="OrthoDB" id="166775at2"/>
<evidence type="ECO:0000256" key="2">
    <source>
        <dbReference type="SAM" id="Phobius"/>
    </source>
</evidence>
<evidence type="ECO:0000313" key="4">
    <source>
        <dbReference type="Proteomes" id="UP000050514"/>
    </source>
</evidence>
<protein>
    <submittedName>
        <fullName evidence="3">Uncharacterized protein</fullName>
    </submittedName>
</protein>
<sequence length="73" mass="8256">MLDDLRNSAFQELPEEEDQTPLLEQIKPTRTIAARRTFLGMTAPQRFVIAVLLLLMTCVLGVLCLVLTGRVWV</sequence>
<dbReference type="AlphaFoldDB" id="A0A0P6XHX5"/>
<comment type="caution">
    <text evidence="3">The sequence shown here is derived from an EMBL/GenBank/DDBJ whole genome shotgun (WGS) entry which is preliminary data.</text>
</comment>
<organism evidence="3 4">
    <name type="scientific">Bellilinea caldifistulae</name>
    <dbReference type="NCBI Taxonomy" id="360411"/>
    <lineage>
        <taxon>Bacteria</taxon>
        <taxon>Bacillati</taxon>
        <taxon>Chloroflexota</taxon>
        <taxon>Anaerolineae</taxon>
        <taxon>Anaerolineales</taxon>
        <taxon>Anaerolineaceae</taxon>
        <taxon>Bellilinea</taxon>
    </lineage>
</organism>
<dbReference type="STRING" id="360411.AC812_12050"/>
<keyword evidence="2" id="KW-1133">Transmembrane helix</keyword>
<name>A0A0P6XHX5_9CHLR</name>
<keyword evidence="2" id="KW-0812">Transmembrane</keyword>
<feature type="region of interest" description="Disordered" evidence="1">
    <location>
        <begin position="1"/>
        <end position="20"/>
    </location>
</feature>
<reference evidence="3 4" key="1">
    <citation type="submission" date="2015-07" db="EMBL/GenBank/DDBJ databases">
        <title>Draft genome of Bellilinea caldifistulae DSM 17877.</title>
        <authorList>
            <person name="Hemp J."/>
            <person name="Ward L.M."/>
            <person name="Pace L.A."/>
            <person name="Fischer W.W."/>
        </authorList>
    </citation>
    <scope>NUCLEOTIDE SEQUENCE [LARGE SCALE GENOMIC DNA]</scope>
    <source>
        <strain evidence="3 4">GOMI-1</strain>
    </source>
</reference>
<dbReference type="EMBL" id="LGHJ01000017">
    <property type="protein sequence ID" value="KPL74524.1"/>
    <property type="molecule type" value="Genomic_DNA"/>
</dbReference>
<evidence type="ECO:0000313" key="3">
    <source>
        <dbReference type="EMBL" id="KPL74524.1"/>
    </source>
</evidence>